<gene>
    <name evidence="1" type="ORF">F0A17_08225</name>
</gene>
<dbReference type="Proteomes" id="UP000486760">
    <property type="component" value="Unassembled WGS sequence"/>
</dbReference>
<reference evidence="1 2" key="1">
    <citation type="submission" date="2019-08" db="EMBL/GenBank/DDBJ databases">
        <title>Bioinformatics analysis of the strain L3 and L5.</title>
        <authorList>
            <person name="Li X."/>
        </authorList>
    </citation>
    <scope>NUCLEOTIDE SEQUENCE [LARGE SCALE GENOMIC DNA]</scope>
    <source>
        <strain evidence="1 2">L5</strain>
    </source>
</reference>
<dbReference type="SUPFAM" id="SSF53756">
    <property type="entry name" value="UDP-Glycosyltransferase/glycogen phosphorylase"/>
    <property type="match status" value="1"/>
</dbReference>
<dbReference type="PANTHER" id="PTHR12526:SF637">
    <property type="entry name" value="GLYCOSYLTRANSFERASE EPSF-RELATED"/>
    <property type="match status" value="1"/>
</dbReference>
<keyword evidence="2" id="KW-1185">Reference proteome</keyword>
<protein>
    <submittedName>
        <fullName evidence="1">Glycosyltransferase family 4 protein</fullName>
    </submittedName>
</protein>
<accession>A0A7V7KH14</accession>
<dbReference type="AlphaFoldDB" id="A0A7V7KH14"/>
<organism evidence="1 2">
    <name type="scientific">Billgrantia pellis</name>
    <dbReference type="NCBI Taxonomy" id="2606936"/>
    <lineage>
        <taxon>Bacteria</taxon>
        <taxon>Pseudomonadati</taxon>
        <taxon>Pseudomonadota</taxon>
        <taxon>Gammaproteobacteria</taxon>
        <taxon>Oceanospirillales</taxon>
        <taxon>Halomonadaceae</taxon>
        <taxon>Billgrantia</taxon>
    </lineage>
</organism>
<dbReference type="GO" id="GO:0016740">
    <property type="term" value="F:transferase activity"/>
    <property type="evidence" value="ECO:0007669"/>
    <property type="project" value="UniProtKB-KW"/>
</dbReference>
<dbReference type="Pfam" id="PF13692">
    <property type="entry name" value="Glyco_trans_1_4"/>
    <property type="match status" value="1"/>
</dbReference>
<dbReference type="Gene3D" id="3.40.50.2000">
    <property type="entry name" value="Glycogen Phosphorylase B"/>
    <property type="match status" value="1"/>
</dbReference>
<evidence type="ECO:0000313" key="2">
    <source>
        <dbReference type="Proteomes" id="UP000486760"/>
    </source>
</evidence>
<proteinExistence type="predicted"/>
<dbReference type="CDD" id="cd03801">
    <property type="entry name" value="GT4_PimA-like"/>
    <property type="match status" value="1"/>
</dbReference>
<name>A0A7V7KH14_9GAMM</name>
<comment type="caution">
    <text evidence="1">The sequence shown here is derived from an EMBL/GenBank/DDBJ whole genome shotgun (WGS) entry which is preliminary data.</text>
</comment>
<keyword evidence="1" id="KW-0808">Transferase</keyword>
<sequence>MRIKKIVIVFLRRLAQLLTIVSEGLRIAMLWPFLAAGLFLQRGILRADFYAGQPHAGIVQRRFPRLHFLFRGAWRLHDPHPAFSQITLFRDFPRLRLQPPVLNHVLNPEAERDLPLHDPSLNRAWAAVDVITVEPEPQPRTEPEPGPVGPPQLVAASSAPPLRGQQLAALWPVIEEDGEALHRAVPTLIPTPRVREWRELGIAPPRPASREAQVVTALMDRFPDRVDHLVLLPWLGTDGGSERVAACYLSYLRARYPHERLCLFLPDEFHKYSPGGADRLGVLTVAINDLWPEADLPTRLRIYDRVITNLRPACVHNINSLVGWESLLKHGAHHALDSRLFVNLYSDVRLHREPLGYYHSHLPFVIEALAGVLCDNWTVARKAIDEYGLSRRQADKFFYVPTPMLGLNGGDPRREVRTYRPPVLSGHALWMSRVAPEKRLDVLNAIARLRPARQISMYGAILEGLSPAADLTLLDEPNIDYHGRFDTLDDLPLETFDAYLFTSDCEGMPIALLEAVKLGLPVIAPDVGGIGEMIDQDTGWLVSHGGAVEDYLRALDEIEAHPEEAARRVARAQQRLMERHSLASFMDTLESIPGYLQVADQ</sequence>
<dbReference type="EMBL" id="VTPY01000003">
    <property type="protein sequence ID" value="KAA0012907.1"/>
    <property type="molecule type" value="Genomic_DNA"/>
</dbReference>
<evidence type="ECO:0000313" key="1">
    <source>
        <dbReference type="EMBL" id="KAA0012907.1"/>
    </source>
</evidence>
<dbReference type="PANTHER" id="PTHR12526">
    <property type="entry name" value="GLYCOSYLTRANSFERASE"/>
    <property type="match status" value="1"/>
</dbReference>